<dbReference type="PROSITE" id="PS51175">
    <property type="entry name" value="CBM6"/>
    <property type="match status" value="1"/>
</dbReference>
<dbReference type="CDD" id="cd14792">
    <property type="entry name" value="GH27"/>
    <property type="match status" value="1"/>
</dbReference>
<keyword evidence="4" id="KW-0732">Signal</keyword>
<keyword evidence="7" id="KW-1015">Disulfide bond</keyword>
<keyword evidence="9" id="KW-1185">Reference proteome</keyword>
<evidence type="ECO:0000256" key="6">
    <source>
        <dbReference type="ARBA" id="ARBA00023295"/>
    </source>
</evidence>
<dbReference type="CDD" id="cd04081">
    <property type="entry name" value="CBM35_galactosidase-like"/>
    <property type="match status" value="1"/>
</dbReference>
<dbReference type="Gene3D" id="2.60.40.1180">
    <property type="entry name" value="Golgi alpha-mannosidase II"/>
    <property type="match status" value="1"/>
</dbReference>
<evidence type="ECO:0000313" key="8">
    <source>
        <dbReference type="EMBL" id="KZM28775.1"/>
    </source>
</evidence>
<evidence type="ECO:0000256" key="2">
    <source>
        <dbReference type="ARBA" id="ARBA00009743"/>
    </source>
</evidence>
<dbReference type="Pfam" id="PF17801">
    <property type="entry name" value="Melibiase_C"/>
    <property type="match status" value="1"/>
</dbReference>
<evidence type="ECO:0000256" key="7">
    <source>
        <dbReference type="RuleBase" id="RU361168"/>
    </source>
</evidence>
<dbReference type="GO" id="GO:0030246">
    <property type="term" value="F:carbohydrate binding"/>
    <property type="evidence" value="ECO:0007669"/>
    <property type="project" value="InterPro"/>
</dbReference>
<dbReference type="InterPro" id="IPR002241">
    <property type="entry name" value="Glyco_hydro_27"/>
</dbReference>
<dbReference type="OrthoDB" id="5795902at2759"/>
<reference evidence="8 9" key="1">
    <citation type="journal article" date="2016" name="Sci. Rep.">
        <title>Draft genome sequencing and secretome analysis of fungal phytopathogen Ascochyta rabiei provides insight into the necrotrophic effector repertoire.</title>
        <authorList>
            <person name="Verma S."/>
            <person name="Gazara R.K."/>
            <person name="Nizam S."/>
            <person name="Parween S."/>
            <person name="Chattopadhyay D."/>
            <person name="Verma P.K."/>
        </authorList>
    </citation>
    <scope>NUCLEOTIDE SEQUENCE [LARGE SCALE GENOMIC DNA]</scope>
    <source>
        <strain evidence="8 9">ArDII</strain>
    </source>
</reference>
<keyword evidence="5 7" id="KW-0378">Hydrolase</keyword>
<dbReference type="PANTHER" id="PTHR11452:SF75">
    <property type="entry name" value="ALPHA-GALACTOSIDASE MEL1"/>
    <property type="match status" value="1"/>
</dbReference>
<dbReference type="FunFam" id="3.20.20.70:FF:000197">
    <property type="entry name" value="Alpha-galactosidase"/>
    <property type="match status" value="1"/>
</dbReference>
<name>A0A163MJL3_DIDRA</name>
<organism evidence="8 9">
    <name type="scientific">Didymella rabiei</name>
    <name type="common">Chickpea ascochyta blight fungus</name>
    <name type="synonym">Mycosphaerella rabiei</name>
    <dbReference type="NCBI Taxonomy" id="5454"/>
    <lineage>
        <taxon>Eukaryota</taxon>
        <taxon>Fungi</taxon>
        <taxon>Dikarya</taxon>
        <taxon>Ascomycota</taxon>
        <taxon>Pezizomycotina</taxon>
        <taxon>Dothideomycetes</taxon>
        <taxon>Pleosporomycetidae</taxon>
        <taxon>Pleosporales</taxon>
        <taxon>Pleosporineae</taxon>
        <taxon>Didymellaceae</taxon>
        <taxon>Ascochyta</taxon>
    </lineage>
</organism>
<evidence type="ECO:0000313" key="9">
    <source>
        <dbReference type="Proteomes" id="UP000076837"/>
    </source>
</evidence>
<comment type="similarity">
    <text evidence="2 7">Belongs to the glycosyl hydrolase 27 family.</text>
</comment>
<dbReference type="Gene3D" id="2.60.120.260">
    <property type="entry name" value="Galactose-binding domain-like"/>
    <property type="match status" value="1"/>
</dbReference>
<dbReference type="PRINTS" id="PR00740">
    <property type="entry name" value="GLHYDRLASE27"/>
</dbReference>
<dbReference type="Pfam" id="PF16499">
    <property type="entry name" value="Melibiase_2"/>
    <property type="match status" value="1"/>
</dbReference>
<dbReference type="GO" id="GO:0005975">
    <property type="term" value="P:carbohydrate metabolic process"/>
    <property type="evidence" value="ECO:0007669"/>
    <property type="project" value="InterPro"/>
</dbReference>
<dbReference type="EC" id="3.2.1.22" evidence="3 7"/>
<evidence type="ECO:0000256" key="4">
    <source>
        <dbReference type="ARBA" id="ARBA00022729"/>
    </source>
</evidence>
<dbReference type="InterPro" id="IPR005084">
    <property type="entry name" value="CBM6"/>
</dbReference>
<gene>
    <name evidence="8" type="ORF">ST47_g54</name>
</gene>
<evidence type="ECO:0000256" key="1">
    <source>
        <dbReference type="ARBA" id="ARBA00001255"/>
    </source>
</evidence>
<evidence type="ECO:0000256" key="3">
    <source>
        <dbReference type="ARBA" id="ARBA00012755"/>
    </source>
</evidence>
<sequence>MAASLLLTVALVAPTLAKTVRSPTPPMGWNSYNSYNCFPSEDKIKHSTDGLIALGLDKLGYNFITVDCGWPSRDRTSDGKLQWNETLFPSGGKALGDYIHDLGLDFGLYSGAGYLQCGSTDLPASLGYEQLDAESFAEWGGDSLKYDNCYSTSNTTMVDSSSAESQSPARFQHMAAELDAVDRDIHYYVCQWGIGVDTGEWASKIGNSWRISNDIYNAWRSIWRITNQVVPYYRHTTVGAFADMDMLIVGLNALSEEEERFHFGMWAINKSPLIIGAAVDPEKLNQHSLDIMSNKEVIAINQDPLAKQTQLVRRYTVEEYDIWLGELSGSRQIVGVANWRNSSQSIEIDIASLGIESAQARDVWAAKDLGRVEGVQKLDLAGHELRLWILSNTTTAAPLKPTGYHSASNATLSGSAKLVSCSSGACQPAGSKVGNIALGSSATFTSVSASSSGKKTIGIDFVNYDYAFTTAWEWGDNARNATLAVNGGAPKRWAFPLSGGNWEESGRLIIEVDGFVEGANNTVVFSGFGDATAWAPDLVGFEVLE</sequence>
<keyword evidence="6 7" id="KW-0326">Glycosidase</keyword>
<evidence type="ECO:0000256" key="5">
    <source>
        <dbReference type="ARBA" id="ARBA00022801"/>
    </source>
</evidence>
<dbReference type="SUPFAM" id="SSF51011">
    <property type="entry name" value="Glycosyl hydrolase domain"/>
    <property type="match status" value="1"/>
</dbReference>
<dbReference type="Proteomes" id="UP000076837">
    <property type="component" value="Unassembled WGS sequence"/>
</dbReference>
<dbReference type="InterPro" id="IPR041233">
    <property type="entry name" value="Melibiase_C"/>
</dbReference>
<dbReference type="SUPFAM" id="SSF51445">
    <property type="entry name" value="(Trans)glycosidases"/>
    <property type="match status" value="1"/>
</dbReference>
<comment type="caution">
    <text evidence="8">The sequence shown here is derived from an EMBL/GenBank/DDBJ whole genome shotgun (WGS) entry which is preliminary data.</text>
</comment>
<dbReference type="InterPro" id="IPR013785">
    <property type="entry name" value="Aldolase_TIM"/>
</dbReference>
<dbReference type="EMBL" id="JYNV01000002">
    <property type="protein sequence ID" value="KZM28775.1"/>
    <property type="molecule type" value="Genomic_DNA"/>
</dbReference>
<dbReference type="InterPro" id="IPR017853">
    <property type="entry name" value="GH"/>
</dbReference>
<proteinExistence type="inferred from homology"/>
<dbReference type="AlphaFoldDB" id="A0A163MJL3"/>
<dbReference type="PANTHER" id="PTHR11452">
    <property type="entry name" value="ALPHA-GALACTOSIDASE/ALPHA-N-ACETYLGALACTOSAMINIDASE"/>
    <property type="match status" value="1"/>
</dbReference>
<comment type="catalytic activity">
    <reaction evidence="1 7">
        <text>Hydrolysis of terminal, non-reducing alpha-D-galactose residues in alpha-D-galactosides, including galactose oligosaccharides, galactomannans and galactolipids.</text>
        <dbReference type="EC" id="3.2.1.22"/>
    </reaction>
</comment>
<protein>
    <recommendedName>
        <fullName evidence="3 7">Alpha-galactosidase</fullName>
        <ecNumber evidence="3 7">3.2.1.22</ecNumber>
    </recommendedName>
    <alternativeName>
        <fullName evidence="7">Melibiase</fullName>
    </alternativeName>
</protein>
<accession>A0A163MJL3</accession>
<dbReference type="GO" id="GO:0004557">
    <property type="term" value="F:alpha-galactosidase activity"/>
    <property type="evidence" value="ECO:0007669"/>
    <property type="project" value="UniProtKB-EC"/>
</dbReference>
<dbReference type="STRING" id="5454.A0A163MJL3"/>
<dbReference type="Gene3D" id="3.20.20.70">
    <property type="entry name" value="Aldolase class I"/>
    <property type="match status" value="1"/>
</dbReference>
<dbReference type="InterPro" id="IPR013780">
    <property type="entry name" value="Glyco_hydro_b"/>
</dbReference>